<gene>
    <name evidence="1" type="ORF">HII31_05206</name>
</gene>
<dbReference type="EMBL" id="JABCIY010000085">
    <property type="protein sequence ID" value="KAF7193426.1"/>
    <property type="molecule type" value="Genomic_DNA"/>
</dbReference>
<comment type="caution">
    <text evidence="1">The sequence shown here is derived from an EMBL/GenBank/DDBJ whole genome shotgun (WGS) entry which is preliminary data.</text>
</comment>
<sequence length="159" mass="18385">MGIDHAPNRAGQRPTQCSHRLEHSCSYRLPIWRSSRHTRPGVLARFHLLLLRHGNSLRTHLHTESGARCEKLLFQTIRRPVGWRHVWRADVVCSYLDPLLWLVQSLKRSALRARRSASWSCRRQYNDRCKLRCTYTGLIIAITMSTSAPNNTDSGPPSY</sequence>
<dbReference type="Proteomes" id="UP000660729">
    <property type="component" value="Unassembled WGS sequence"/>
</dbReference>
<dbReference type="AlphaFoldDB" id="A0A8H6RJ69"/>
<accession>A0A8H6RJ69</accession>
<proteinExistence type="predicted"/>
<protein>
    <submittedName>
        <fullName evidence="1">Uncharacterized protein</fullName>
    </submittedName>
</protein>
<evidence type="ECO:0000313" key="1">
    <source>
        <dbReference type="EMBL" id="KAF7193426.1"/>
    </source>
</evidence>
<reference evidence="1" key="1">
    <citation type="submission" date="2020-04" db="EMBL/GenBank/DDBJ databases">
        <title>Draft genome resource of the tomato pathogen Pseudocercospora fuligena.</title>
        <authorList>
            <person name="Zaccaron A."/>
        </authorList>
    </citation>
    <scope>NUCLEOTIDE SEQUENCE</scope>
    <source>
        <strain evidence="1">PF001</strain>
    </source>
</reference>
<keyword evidence="2" id="KW-1185">Reference proteome</keyword>
<organism evidence="1 2">
    <name type="scientific">Pseudocercospora fuligena</name>
    <dbReference type="NCBI Taxonomy" id="685502"/>
    <lineage>
        <taxon>Eukaryota</taxon>
        <taxon>Fungi</taxon>
        <taxon>Dikarya</taxon>
        <taxon>Ascomycota</taxon>
        <taxon>Pezizomycotina</taxon>
        <taxon>Dothideomycetes</taxon>
        <taxon>Dothideomycetidae</taxon>
        <taxon>Mycosphaerellales</taxon>
        <taxon>Mycosphaerellaceae</taxon>
        <taxon>Pseudocercospora</taxon>
    </lineage>
</organism>
<evidence type="ECO:0000313" key="2">
    <source>
        <dbReference type="Proteomes" id="UP000660729"/>
    </source>
</evidence>
<name>A0A8H6RJ69_9PEZI</name>